<dbReference type="CDD" id="cd18672">
    <property type="entry name" value="PIN_FAM120B-like"/>
    <property type="match status" value="1"/>
</dbReference>
<dbReference type="GO" id="GO:0005634">
    <property type="term" value="C:nucleus"/>
    <property type="evidence" value="ECO:0007669"/>
    <property type="project" value="UniProtKB-SubCell"/>
</dbReference>
<evidence type="ECO:0000256" key="4">
    <source>
        <dbReference type="ARBA" id="ARBA00023015"/>
    </source>
</evidence>
<keyword evidence="14" id="KW-1185">Reference proteome</keyword>
<evidence type="ECO:0000313" key="13">
    <source>
        <dbReference type="EMBL" id="CAI5770483.1"/>
    </source>
</evidence>
<comment type="subunit">
    <text evidence="9">Interacts with ESR1 and RXRA. Interacts with PPARG; in a ligand-independent manner.</text>
</comment>
<keyword evidence="4" id="KW-0805">Transcription regulation</keyword>
<dbReference type="SUPFAM" id="SSF88723">
    <property type="entry name" value="PIN domain-like"/>
    <property type="match status" value="1"/>
</dbReference>
<dbReference type="PANTHER" id="PTHR15976:SF17">
    <property type="entry name" value="CONSTITUTIVE COACTIVATOR OF PEROXISOME PROLIFERATOR-ACTIVATED RECEPTOR GAMMA"/>
    <property type="match status" value="1"/>
</dbReference>
<dbReference type="InterPro" id="IPR029060">
    <property type="entry name" value="PIN-like_dom_sf"/>
</dbReference>
<feature type="compositionally biased region" description="Basic and acidic residues" evidence="12">
    <location>
        <begin position="728"/>
        <end position="744"/>
    </location>
</feature>
<dbReference type="EMBL" id="OX395128">
    <property type="protein sequence ID" value="CAI5770483.1"/>
    <property type="molecule type" value="Genomic_DNA"/>
</dbReference>
<keyword evidence="6" id="KW-0804">Transcription</keyword>
<comment type="function">
    <text evidence="8">Functions as a transactivator of PPARG and ESR1. Functions in adipogenesis through PPARG activation.</text>
</comment>
<evidence type="ECO:0000256" key="7">
    <source>
        <dbReference type="ARBA" id="ARBA00023242"/>
    </source>
</evidence>
<dbReference type="GO" id="GO:0035357">
    <property type="term" value="P:peroxisome proliferator activated receptor signaling pathway"/>
    <property type="evidence" value="ECO:0007669"/>
    <property type="project" value="TreeGrafter"/>
</dbReference>
<dbReference type="Gene3D" id="3.40.50.1010">
    <property type="entry name" value="5'-nuclease"/>
    <property type="match status" value="1"/>
</dbReference>
<name>A0AA35P316_9SAUR</name>
<dbReference type="AlphaFoldDB" id="A0AA35P316"/>
<evidence type="ECO:0000256" key="11">
    <source>
        <dbReference type="ARBA" id="ARBA00081567"/>
    </source>
</evidence>
<feature type="region of interest" description="Disordered" evidence="12">
    <location>
        <begin position="708"/>
        <end position="770"/>
    </location>
</feature>
<dbReference type="FunFam" id="3.40.50.1010:FF:000013">
    <property type="entry name" value="Constitutive coactivator of peroxisome proliferator-activated receptor gamma"/>
    <property type="match status" value="1"/>
</dbReference>
<evidence type="ECO:0000256" key="1">
    <source>
        <dbReference type="ARBA" id="ARBA00004123"/>
    </source>
</evidence>
<evidence type="ECO:0000256" key="3">
    <source>
        <dbReference type="ARBA" id="ARBA00022782"/>
    </source>
</evidence>
<evidence type="ECO:0000256" key="12">
    <source>
        <dbReference type="SAM" id="MobiDB-lite"/>
    </source>
</evidence>
<comment type="subcellular location">
    <subcellularLocation>
        <location evidence="1">Nucleus</location>
    </subcellularLocation>
</comment>
<organism evidence="13 14">
    <name type="scientific">Podarcis lilfordi</name>
    <name type="common">Lilford's wall lizard</name>
    <dbReference type="NCBI Taxonomy" id="74358"/>
    <lineage>
        <taxon>Eukaryota</taxon>
        <taxon>Metazoa</taxon>
        <taxon>Chordata</taxon>
        <taxon>Craniata</taxon>
        <taxon>Vertebrata</taxon>
        <taxon>Euteleostomi</taxon>
        <taxon>Lepidosauria</taxon>
        <taxon>Squamata</taxon>
        <taxon>Bifurcata</taxon>
        <taxon>Unidentata</taxon>
        <taxon>Episquamata</taxon>
        <taxon>Laterata</taxon>
        <taxon>Lacertibaenia</taxon>
        <taxon>Lacertidae</taxon>
        <taxon>Podarcis</taxon>
    </lineage>
</organism>
<dbReference type="Proteomes" id="UP001178461">
    <property type="component" value="Chromosome 3"/>
</dbReference>
<dbReference type="InterPro" id="IPR026784">
    <property type="entry name" value="Coact_PPARg"/>
</dbReference>
<evidence type="ECO:0000256" key="8">
    <source>
        <dbReference type="ARBA" id="ARBA00057492"/>
    </source>
</evidence>
<gene>
    <name evidence="13" type="ORF">PODLI_1B019666</name>
</gene>
<dbReference type="GO" id="GO:0045444">
    <property type="term" value="P:fat cell differentiation"/>
    <property type="evidence" value="ECO:0007669"/>
    <property type="project" value="TreeGrafter"/>
</dbReference>
<dbReference type="PANTHER" id="PTHR15976">
    <property type="entry name" value="CONSTITUTIVE COACTIVATOR OF PEROXISOME PROLIFERATOR-ACTIVATED RECEPTOR GAMMA"/>
    <property type="match status" value="1"/>
</dbReference>
<evidence type="ECO:0000313" key="14">
    <source>
        <dbReference type="Proteomes" id="UP001178461"/>
    </source>
</evidence>
<sequence>MPGKTQRISYLPSRKGSSYFKAPLISDVFPPRIWLLRKATGNRKFRERRVQPVAPWRRCTKGSRGGSGGRFLKKLNFTYRCNMGVKGLHSFVTNDCPGACTAANLKVVAEEHRSKYPGSTPVLVVDAMCCIRKWYTANSWVCGGQWREYLSVLDRFINTFKAAGIKLVFYFDGLVEPKKRSEWVRRRLDNGKEIAKIFRFIKTYKQQPGREMFFIPSGLATFARSALRTLGQETICSLREADYEVASYALHNNCMGILAEDTDYLIFDTAPYFSVKELHLDSLDTVMFSRQNLCSRLGLHPTDLPLLACILGTYIVPEKVMRRFRNQCVASYCAKSQGSNQRSSMILAVANYISSISRSYGSLIALAETLPLESDKSLLCSGIESYLLPGQQSPWLPCDFSHCSVASIEQEVPLCLDQEILQIAKEKFVRAESRAYAFMCSGEDECSNTLEDEDDTELPGQALIFLPARQHIYSLLLESAKDVNGTYPVVKEWFVYAGNSLKQPDLVQPKELPGGTPSLRSLWLSSGPETEKLRHWTFLACFQLQEIAEEIQALEASVAVVCCLLLYLFLQVDSLSLEDLNAFLAQTLCLEGKSAAQLANLQLDQVDSRGVQLGSLFIRGLALMIKANNTCGLPFKADDIMAWSVFDGNLFHMKYLQAHRGCSLHDLLEGNESWLAKFQDLMSLICKTCSARGRIIQSRQRLDSFVTERQGRGRGTHFRNPNRIPSRPYRDQGSDSLWWRDRQPPGHSYESQPPGRGYGPRHQPPRGQRF</sequence>
<comment type="similarity">
    <text evidence="2">Belongs to the constitutive coactivator of PPAR-gamma family.</text>
</comment>
<evidence type="ECO:0000256" key="5">
    <source>
        <dbReference type="ARBA" id="ARBA00023159"/>
    </source>
</evidence>
<proteinExistence type="inferred from homology"/>
<keyword evidence="3" id="KW-0221">Differentiation</keyword>
<keyword evidence="5" id="KW-0010">Activator</keyword>
<evidence type="ECO:0000256" key="6">
    <source>
        <dbReference type="ARBA" id="ARBA00023163"/>
    </source>
</evidence>
<evidence type="ECO:0000256" key="10">
    <source>
        <dbReference type="ARBA" id="ARBA00067859"/>
    </source>
</evidence>
<evidence type="ECO:0000256" key="2">
    <source>
        <dbReference type="ARBA" id="ARBA00009495"/>
    </source>
</evidence>
<reference evidence="13" key="1">
    <citation type="submission" date="2022-12" db="EMBL/GenBank/DDBJ databases">
        <authorList>
            <person name="Alioto T."/>
            <person name="Alioto T."/>
            <person name="Gomez Garrido J."/>
        </authorList>
    </citation>
    <scope>NUCLEOTIDE SEQUENCE</scope>
</reference>
<keyword evidence="7" id="KW-0539">Nucleus</keyword>
<protein>
    <recommendedName>
        <fullName evidence="10">Constitutive coactivator of peroxisome proliferator-activated receptor gamma</fullName>
    </recommendedName>
    <alternativeName>
        <fullName evidence="11">Protein FAM120B</fullName>
    </alternativeName>
</protein>
<evidence type="ECO:0000256" key="9">
    <source>
        <dbReference type="ARBA" id="ARBA00065429"/>
    </source>
</evidence>
<accession>A0AA35P316</accession>